<dbReference type="Pfam" id="PF00905">
    <property type="entry name" value="Transpeptidase"/>
    <property type="match status" value="1"/>
</dbReference>
<dbReference type="NCBIfam" id="NF012161">
    <property type="entry name" value="bla_class_D_main"/>
    <property type="match status" value="1"/>
</dbReference>
<organism evidence="10 11">
    <name type="scientific">Spectribacter hydrogenoxidans</name>
    <dbReference type="NCBI Taxonomy" id="3075608"/>
    <lineage>
        <taxon>Bacteria</taxon>
        <taxon>Pseudomonadati</taxon>
        <taxon>Pseudomonadota</taxon>
        <taxon>Gammaproteobacteria</taxon>
        <taxon>Salinisphaerales</taxon>
        <taxon>Salinisphaeraceae</taxon>
        <taxon>Spectribacter</taxon>
    </lineage>
</organism>
<dbReference type="PROSITE" id="PS00337">
    <property type="entry name" value="BETA_LACTAMASE_D"/>
    <property type="match status" value="1"/>
</dbReference>
<evidence type="ECO:0000256" key="7">
    <source>
        <dbReference type="RuleBase" id="RU361140"/>
    </source>
</evidence>
<evidence type="ECO:0000256" key="4">
    <source>
        <dbReference type="ARBA" id="ARBA00022729"/>
    </source>
</evidence>
<dbReference type="EC" id="3.5.2.6" evidence="3 7"/>
<evidence type="ECO:0000313" key="10">
    <source>
        <dbReference type="EMBL" id="MDT0635589.1"/>
    </source>
</evidence>
<keyword evidence="11" id="KW-1185">Reference proteome</keyword>
<proteinExistence type="inferred from homology"/>
<feature type="chain" id="PRO_5046118044" description="Beta-lactamase" evidence="8">
    <location>
        <begin position="26"/>
        <end position="267"/>
    </location>
</feature>
<evidence type="ECO:0000259" key="9">
    <source>
        <dbReference type="Pfam" id="PF00905"/>
    </source>
</evidence>
<evidence type="ECO:0000256" key="1">
    <source>
        <dbReference type="ARBA" id="ARBA00001526"/>
    </source>
</evidence>
<dbReference type="InterPro" id="IPR001460">
    <property type="entry name" value="PCN-bd_Tpept"/>
</dbReference>
<keyword evidence="6 7" id="KW-0046">Antibiotic resistance</keyword>
<evidence type="ECO:0000313" key="11">
    <source>
        <dbReference type="Proteomes" id="UP001251857"/>
    </source>
</evidence>
<dbReference type="Gene3D" id="3.40.710.10">
    <property type="entry name" value="DD-peptidase/beta-lactamase superfamily"/>
    <property type="match status" value="1"/>
</dbReference>
<evidence type="ECO:0000256" key="2">
    <source>
        <dbReference type="ARBA" id="ARBA00007898"/>
    </source>
</evidence>
<protein>
    <recommendedName>
        <fullName evidence="3 7">Beta-lactamase</fullName>
        <ecNumber evidence="3 7">3.5.2.6</ecNumber>
    </recommendedName>
</protein>
<dbReference type="EMBL" id="JAVRIB010000011">
    <property type="protein sequence ID" value="MDT0635589.1"/>
    <property type="molecule type" value="Genomic_DNA"/>
</dbReference>
<dbReference type="Proteomes" id="UP001251857">
    <property type="component" value="Unassembled WGS sequence"/>
</dbReference>
<sequence>MHGKQNNVKSALGVMLMLVSLQAVPAGWQESPALGALFDSAGVTGTFVLYDADVGGLVGHNEPRARTRFVPASTFKIPNSLIGLSVGAVASVDVVLPYGGQPQPYPAWERDMGLRDAIAISNVPIYQALARRIGLERMQVWVSKLGFGNEDIGTTVDRFWLDGPLAISAVEQTRFLARLARGDLPVSGEIQASVRDIVLLDAGDDWRLYGKTGWENAPDPGVGWWVGWVERDDRVYAFALNMAMQEGTDPGVRTELGRACLEALGVL</sequence>
<comment type="similarity">
    <text evidence="2 7">Belongs to the class-D beta-lactamase family.</text>
</comment>
<reference evidence="10 11" key="1">
    <citation type="submission" date="2023-09" db="EMBL/GenBank/DDBJ databases">
        <authorList>
            <person name="Rey-Velasco X."/>
        </authorList>
    </citation>
    <scope>NUCLEOTIDE SEQUENCE [LARGE SCALE GENOMIC DNA]</scope>
    <source>
        <strain evidence="10 11">W335</strain>
    </source>
</reference>
<evidence type="ECO:0000256" key="8">
    <source>
        <dbReference type="SAM" id="SignalP"/>
    </source>
</evidence>
<comment type="catalytic activity">
    <reaction evidence="1 7">
        <text>a beta-lactam + H2O = a substituted beta-amino acid</text>
        <dbReference type="Rhea" id="RHEA:20401"/>
        <dbReference type="ChEBI" id="CHEBI:15377"/>
        <dbReference type="ChEBI" id="CHEBI:35627"/>
        <dbReference type="ChEBI" id="CHEBI:140347"/>
        <dbReference type="EC" id="3.5.2.6"/>
    </reaction>
</comment>
<dbReference type="SUPFAM" id="SSF56601">
    <property type="entry name" value="beta-lactamase/transpeptidase-like"/>
    <property type="match status" value="1"/>
</dbReference>
<evidence type="ECO:0000256" key="5">
    <source>
        <dbReference type="ARBA" id="ARBA00022801"/>
    </source>
</evidence>
<dbReference type="GO" id="GO:0008800">
    <property type="term" value="F:beta-lactamase activity"/>
    <property type="evidence" value="ECO:0007669"/>
    <property type="project" value="UniProtKB-EC"/>
</dbReference>
<gene>
    <name evidence="10" type="primary">blaOXA</name>
    <name evidence="10" type="ORF">RM532_11555</name>
</gene>
<keyword evidence="4 8" id="KW-0732">Signal</keyword>
<dbReference type="InterPro" id="IPR012338">
    <property type="entry name" value="Beta-lactam/transpept-like"/>
</dbReference>
<evidence type="ECO:0000256" key="6">
    <source>
        <dbReference type="ARBA" id="ARBA00023251"/>
    </source>
</evidence>
<dbReference type="InterPro" id="IPR002137">
    <property type="entry name" value="Beta-lactam_class-D_AS"/>
</dbReference>
<feature type="signal peptide" evidence="8">
    <location>
        <begin position="1"/>
        <end position="25"/>
    </location>
</feature>
<comment type="caution">
    <text evidence="10">The sequence shown here is derived from an EMBL/GenBank/DDBJ whole genome shotgun (WGS) entry which is preliminary data.</text>
</comment>
<accession>A0ABU3C209</accession>
<name>A0ABU3C209_9GAMM</name>
<feature type="domain" description="Penicillin-binding protein transpeptidase" evidence="9">
    <location>
        <begin position="45"/>
        <end position="259"/>
    </location>
</feature>
<keyword evidence="5 7" id="KW-0378">Hydrolase</keyword>
<evidence type="ECO:0000256" key="3">
    <source>
        <dbReference type="ARBA" id="ARBA00012865"/>
    </source>
</evidence>